<name>A0A9W8JA79_9AGAR</name>
<protein>
    <submittedName>
        <fullName evidence="1">Uncharacterized protein</fullName>
    </submittedName>
</protein>
<dbReference type="SUPFAM" id="SSF52047">
    <property type="entry name" value="RNI-like"/>
    <property type="match status" value="1"/>
</dbReference>
<proteinExistence type="predicted"/>
<dbReference type="InterPro" id="IPR032675">
    <property type="entry name" value="LRR_dom_sf"/>
</dbReference>
<dbReference type="Proteomes" id="UP001140091">
    <property type="component" value="Unassembled WGS sequence"/>
</dbReference>
<organism evidence="1 2">
    <name type="scientific">Candolleomyces eurysporus</name>
    <dbReference type="NCBI Taxonomy" id="2828524"/>
    <lineage>
        <taxon>Eukaryota</taxon>
        <taxon>Fungi</taxon>
        <taxon>Dikarya</taxon>
        <taxon>Basidiomycota</taxon>
        <taxon>Agaricomycotina</taxon>
        <taxon>Agaricomycetes</taxon>
        <taxon>Agaricomycetidae</taxon>
        <taxon>Agaricales</taxon>
        <taxon>Agaricineae</taxon>
        <taxon>Psathyrellaceae</taxon>
        <taxon>Candolleomyces</taxon>
    </lineage>
</organism>
<evidence type="ECO:0000313" key="2">
    <source>
        <dbReference type="Proteomes" id="UP001140091"/>
    </source>
</evidence>
<dbReference type="EMBL" id="JANBPK010000814">
    <property type="protein sequence ID" value="KAJ2930977.1"/>
    <property type="molecule type" value="Genomic_DNA"/>
</dbReference>
<comment type="caution">
    <text evidence="1">The sequence shown here is derived from an EMBL/GenBank/DDBJ whole genome shotgun (WGS) entry which is preliminary data.</text>
</comment>
<dbReference type="AlphaFoldDB" id="A0A9W8JA79"/>
<evidence type="ECO:0000313" key="1">
    <source>
        <dbReference type="EMBL" id="KAJ2930977.1"/>
    </source>
</evidence>
<reference evidence="1" key="1">
    <citation type="submission" date="2022-06" db="EMBL/GenBank/DDBJ databases">
        <title>Genome Sequence of Candolleomyces eurysporus.</title>
        <authorList>
            <person name="Buettner E."/>
        </authorList>
    </citation>
    <scope>NUCLEOTIDE SEQUENCE</scope>
    <source>
        <strain evidence="1">VTCC 930004</strain>
    </source>
</reference>
<sequence>MSVRHLTIQKQQSVVDHFFLVNSPTNTPTSAKPPSHFPRPLASQLQLSDILSKATSLCYVTKLTLQKGYGEGSAIASYLREFLYLEDLEMRSFEFLSFADLAAVLSAQPNLRRLSLTDIAWGGNNSSPPASSHGTIPSDTNNQSRCVLPNLRRLELFMEQQGKLFNWILARPSIPSVEYVEIGGITEVDDAIAVSRFLRTLGPVLKHLRLYSPSRISQVNLVHNTGLESLKISHLHIGLNERKDNHSRTNSESDEVCTILSQICSPHIRMISLQLLFNEPECFAFMNWNQVARTLSLPRYQRLELMELRIPRLKKWMGNTIMRTLPNLANRGILSVANG</sequence>
<dbReference type="OrthoDB" id="2789810at2759"/>
<keyword evidence="2" id="KW-1185">Reference proteome</keyword>
<dbReference type="Gene3D" id="3.80.10.10">
    <property type="entry name" value="Ribonuclease Inhibitor"/>
    <property type="match status" value="1"/>
</dbReference>
<accession>A0A9W8JA79</accession>
<gene>
    <name evidence="1" type="ORF">H1R20_g6117</name>
</gene>
<feature type="non-terminal residue" evidence="1">
    <location>
        <position position="339"/>
    </location>
</feature>